<dbReference type="InterPro" id="IPR016181">
    <property type="entry name" value="Acyl_CoA_acyltransferase"/>
</dbReference>
<dbReference type="Proteomes" id="UP000824998">
    <property type="component" value="Unassembled WGS sequence"/>
</dbReference>
<feature type="compositionally biased region" description="Polar residues" evidence="1">
    <location>
        <begin position="384"/>
        <end position="398"/>
    </location>
</feature>
<feature type="region of interest" description="Disordered" evidence="1">
    <location>
        <begin position="281"/>
        <end position="336"/>
    </location>
</feature>
<gene>
    <name evidence="2" type="ORF">BJ875DRAFT_455799</name>
</gene>
<feature type="compositionally biased region" description="Polar residues" evidence="1">
    <location>
        <begin position="1"/>
        <end position="18"/>
    </location>
</feature>
<dbReference type="AlphaFoldDB" id="A0A9P7YMP1"/>
<evidence type="ECO:0000256" key="1">
    <source>
        <dbReference type="SAM" id="MobiDB-lite"/>
    </source>
</evidence>
<evidence type="ECO:0000313" key="3">
    <source>
        <dbReference type="Proteomes" id="UP000824998"/>
    </source>
</evidence>
<sequence length="799" mass="88379">MKELTFSTEESSSQASNITPTTSSKKPLSSHASEATLSNQTQPSSERSVTARPRRDTAEPEPTINVKVEVPSQTTDNMPTTTRLQDNVAIAEAKSDYVLPHMRQSYLAMRKTASATANPSPIEAEKITIISKLAQGEAEKMGSADRSTATTKCAHIEVEKVTPTKVPNDSGLASSDDFMAAALKMQTKSQPRRTSGPAKAATAPRRDPLALNCILPGTNDDFHAVTRRKQQNILQKGKAKVYTLQENLASAAKPASNSNSAKSTSKSKVYTLQEVKTTRVKPVLDGSSAKSNTKPKEAQSPIVKSKDFALQEDKTLVVKPASDSNSAKSNTKSNEVQNPIAELMLEQLSAQRGLASPSSPSTKSALAVVSGLPTPPSRSGQKDIFNTSENSVTGQTEIKQPKEGVRAQQGVPATQELLDWDGTMVPPPCDWENDRTKFDTSSFTNDYVMEWNAVVRSNGPTPRVDTSDPEFTSPTCGDVDYDHGELLRCWNHNYITKPDKDFSDDNEKRENQTSGSVMEMAIRRKRGQEAREKQLKEAYRRRELEIAALEPELNAFAPKIDMYLRPATIRDKEQIARIYNHYVEATHITEDICPIDPETAAWMVYNTHEAGVPFIVAVRGNPPTMQDAQGRAGSSQNYVMPAHENIIGFTFAEDCSKGWNGSRGGRSRTTANLQIYVDHRFTRMGVGRNMLDRMMYSLNPTTYSFENTCDWIDPNSSCIYNGGLGTWHQLMIQLSILKERDPNYDGVVRFLASKFFFMEQARLASVGRTSPYRETPSQWLDLVFFQTEATHGKVVAPDY</sequence>
<comment type="caution">
    <text evidence="2">The sequence shown here is derived from an EMBL/GenBank/DDBJ whole genome shotgun (WGS) entry which is preliminary data.</text>
</comment>
<feature type="compositionally biased region" description="Polar residues" evidence="1">
    <location>
        <begin position="31"/>
        <end position="48"/>
    </location>
</feature>
<reference evidence="2" key="1">
    <citation type="journal article" date="2021" name="IMA Fungus">
        <title>Genomic characterization of three marine fungi, including Emericellopsis atlantica sp. nov. with signatures of a generalist lifestyle and marine biomass degradation.</title>
        <authorList>
            <person name="Hagestad O.C."/>
            <person name="Hou L."/>
            <person name="Andersen J.H."/>
            <person name="Hansen E.H."/>
            <person name="Altermark B."/>
            <person name="Li C."/>
            <person name="Kuhnert E."/>
            <person name="Cox R.J."/>
            <person name="Crous P.W."/>
            <person name="Spatafora J.W."/>
            <person name="Lail K."/>
            <person name="Amirebrahimi M."/>
            <person name="Lipzen A."/>
            <person name="Pangilinan J."/>
            <person name="Andreopoulos W."/>
            <person name="Hayes R.D."/>
            <person name="Ng V."/>
            <person name="Grigoriev I.V."/>
            <person name="Jackson S.A."/>
            <person name="Sutton T.D.S."/>
            <person name="Dobson A.D.W."/>
            <person name="Rama T."/>
        </authorList>
    </citation>
    <scope>NUCLEOTIDE SEQUENCE</scope>
    <source>
        <strain evidence="2">TRa018bII</strain>
    </source>
</reference>
<feature type="region of interest" description="Disordered" evidence="1">
    <location>
        <begin position="352"/>
        <end position="408"/>
    </location>
</feature>
<organism evidence="2 3">
    <name type="scientific">Amylocarpus encephaloides</name>
    <dbReference type="NCBI Taxonomy" id="45428"/>
    <lineage>
        <taxon>Eukaryota</taxon>
        <taxon>Fungi</taxon>
        <taxon>Dikarya</taxon>
        <taxon>Ascomycota</taxon>
        <taxon>Pezizomycotina</taxon>
        <taxon>Leotiomycetes</taxon>
        <taxon>Helotiales</taxon>
        <taxon>Helotiales incertae sedis</taxon>
        <taxon>Amylocarpus</taxon>
    </lineage>
</organism>
<evidence type="ECO:0000313" key="2">
    <source>
        <dbReference type="EMBL" id="KAG9236644.1"/>
    </source>
</evidence>
<accession>A0A9P7YMP1</accession>
<dbReference type="SUPFAM" id="SSF55729">
    <property type="entry name" value="Acyl-CoA N-acyltransferases (Nat)"/>
    <property type="match status" value="1"/>
</dbReference>
<feature type="region of interest" description="Disordered" evidence="1">
    <location>
        <begin position="186"/>
        <end position="205"/>
    </location>
</feature>
<dbReference type="OrthoDB" id="2129362at2759"/>
<feature type="region of interest" description="Disordered" evidence="1">
    <location>
        <begin position="499"/>
        <end position="530"/>
    </location>
</feature>
<keyword evidence="3" id="KW-1185">Reference proteome</keyword>
<dbReference type="EMBL" id="MU251402">
    <property type="protein sequence ID" value="KAG9236644.1"/>
    <property type="molecule type" value="Genomic_DNA"/>
</dbReference>
<protein>
    <recommendedName>
        <fullName evidence="4">N-acetyltransferase domain-containing protein</fullName>
    </recommendedName>
</protein>
<name>A0A9P7YMP1_9HELO</name>
<dbReference type="Gene3D" id="3.40.630.30">
    <property type="match status" value="1"/>
</dbReference>
<feature type="compositionally biased region" description="Low complexity" evidence="1">
    <location>
        <begin position="19"/>
        <end position="30"/>
    </location>
</feature>
<feature type="compositionally biased region" description="Basic and acidic residues" evidence="1">
    <location>
        <begin position="304"/>
        <end position="316"/>
    </location>
</feature>
<feature type="compositionally biased region" description="Polar residues" evidence="1">
    <location>
        <begin position="71"/>
        <end position="80"/>
    </location>
</feature>
<feature type="compositionally biased region" description="Basic and acidic residues" evidence="1">
    <location>
        <begin position="499"/>
        <end position="511"/>
    </location>
</feature>
<feature type="compositionally biased region" description="Polar residues" evidence="1">
    <location>
        <begin position="322"/>
        <end position="336"/>
    </location>
</feature>
<evidence type="ECO:0008006" key="4">
    <source>
        <dbReference type="Google" id="ProtNLM"/>
    </source>
</evidence>
<feature type="region of interest" description="Disordered" evidence="1">
    <location>
        <begin position="1"/>
        <end position="80"/>
    </location>
</feature>
<proteinExistence type="predicted"/>